<dbReference type="SMART" id="SM00408">
    <property type="entry name" value="IGc2"/>
    <property type="match status" value="2"/>
</dbReference>
<feature type="domain" description="Ig-like" evidence="2">
    <location>
        <begin position="159"/>
        <end position="248"/>
    </location>
</feature>
<dbReference type="InterPro" id="IPR003599">
    <property type="entry name" value="Ig_sub"/>
</dbReference>
<comment type="caution">
    <text evidence="3">The sequence shown here is derived from an EMBL/GenBank/DDBJ whole genome shotgun (WGS) entry which is preliminary data.</text>
</comment>
<protein>
    <recommendedName>
        <fullName evidence="2">Ig-like domain-containing protein</fullName>
    </recommendedName>
</protein>
<keyword evidence="1" id="KW-0393">Immunoglobulin domain</keyword>
<dbReference type="Pfam" id="PF07679">
    <property type="entry name" value="I-set"/>
    <property type="match status" value="1"/>
</dbReference>
<dbReference type="GO" id="GO:0005886">
    <property type="term" value="C:plasma membrane"/>
    <property type="evidence" value="ECO:0007669"/>
    <property type="project" value="TreeGrafter"/>
</dbReference>
<organism evidence="3 4">
    <name type="scientific">Spodoptera exigua</name>
    <name type="common">Beet armyworm</name>
    <name type="synonym">Noctua fulgens</name>
    <dbReference type="NCBI Taxonomy" id="7107"/>
    <lineage>
        <taxon>Eukaryota</taxon>
        <taxon>Metazoa</taxon>
        <taxon>Ecdysozoa</taxon>
        <taxon>Arthropoda</taxon>
        <taxon>Hexapoda</taxon>
        <taxon>Insecta</taxon>
        <taxon>Pterygota</taxon>
        <taxon>Neoptera</taxon>
        <taxon>Endopterygota</taxon>
        <taxon>Lepidoptera</taxon>
        <taxon>Glossata</taxon>
        <taxon>Ditrysia</taxon>
        <taxon>Noctuoidea</taxon>
        <taxon>Noctuidae</taxon>
        <taxon>Amphipyrinae</taxon>
        <taxon>Spodoptera</taxon>
    </lineage>
</organism>
<dbReference type="PANTHER" id="PTHR10075">
    <property type="entry name" value="BASIGIN RELATED"/>
    <property type="match status" value="1"/>
</dbReference>
<dbReference type="PANTHER" id="PTHR10075:SF100">
    <property type="entry name" value="FASCICLIN-2"/>
    <property type="match status" value="1"/>
</dbReference>
<dbReference type="SUPFAM" id="SSF48726">
    <property type="entry name" value="Immunoglobulin"/>
    <property type="match status" value="2"/>
</dbReference>
<dbReference type="Gene3D" id="2.60.40.10">
    <property type="entry name" value="Immunoglobulins"/>
    <property type="match status" value="2"/>
</dbReference>
<dbReference type="Pfam" id="PF13927">
    <property type="entry name" value="Ig_3"/>
    <property type="match status" value="1"/>
</dbReference>
<feature type="domain" description="Ig-like" evidence="2">
    <location>
        <begin position="4"/>
        <end position="116"/>
    </location>
</feature>
<dbReference type="PROSITE" id="PS50835">
    <property type="entry name" value="IG_LIKE"/>
    <property type="match status" value="2"/>
</dbReference>
<dbReference type="InterPro" id="IPR013098">
    <property type="entry name" value="Ig_I-set"/>
</dbReference>
<name>A0A922SEI3_SPOEX</name>
<dbReference type="InterPro" id="IPR013783">
    <property type="entry name" value="Ig-like_fold"/>
</dbReference>
<evidence type="ECO:0000313" key="4">
    <source>
        <dbReference type="Proteomes" id="UP000814243"/>
    </source>
</evidence>
<dbReference type="EMBL" id="JACEFF010000620">
    <property type="protein sequence ID" value="KAH9634309.1"/>
    <property type="molecule type" value="Genomic_DNA"/>
</dbReference>
<proteinExistence type="predicted"/>
<dbReference type="AlphaFoldDB" id="A0A922SEI3"/>
<evidence type="ECO:0000259" key="2">
    <source>
        <dbReference type="PROSITE" id="PS50835"/>
    </source>
</evidence>
<dbReference type="Proteomes" id="UP000814243">
    <property type="component" value="Unassembled WGS sequence"/>
</dbReference>
<dbReference type="GO" id="GO:0007411">
    <property type="term" value="P:axon guidance"/>
    <property type="evidence" value="ECO:0007669"/>
    <property type="project" value="TreeGrafter"/>
</dbReference>
<evidence type="ECO:0000313" key="3">
    <source>
        <dbReference type="EMBL" id="KAH9634309.1"/>
    </source>
</evidence>
<dbReference type="GO" id="GO:0030424">
    <property type="term" value="C:axon"/>
    <property type="evidence" value="ECO:0007669"/>
    <property type="project" value="TreeGrafter"/>
</dbReference>
<dbReference type="GO" id="GO:0007156">
    <property type="term" value="P:homophilic cell adhesion via plasma membrane adhesion molecules"/>
    <property type="evidence" value="ECO:0007669"/>
    <property type="project" value="TreeGrafter"/>
</dbReference>
<evidence type="ECO:0000256" key="1">
    <source>
        <dbReference type="ARBA" id="ARBA00023319"/>
    </source>
</evidence>
<sequence>MFIPDVHFVRTKRDLGSGNVIITQHFSDKVLSPGDEISLQCTATADKPPRFIWERDGVVISPNTDQRYTLGQMMSPTGVGVVSQLNITRARVEDGGLYSCLAFEGESSTGHSSRIDVFGPPYIRTLPPIKVQSGEPLKLRCPYYGYPIRSFEIQVVEAPELDELRVGSGLKEGQIVQITCNIISGDPPIYFSWLKDGKKLPASLKITERSSELFSVLIIKRVSLEHCGKYTCIATNHVGKVNQTADLYINVGTVTGQLAFV</sequence>
<accession>A0A922SEI3</accession>
<dbReference type="InterPro" id="IPR007110">
    <property type="entry name" value="Ig-like_dom"/>
</dbReference>
<dbReference type="GO" id="GO:0070593">
    <property type="term" value="P:dendrite self-avoidance"/>
    <property type="evidence" value="ECO:0007669"/>
    <property type="project" value="TreeGrafter"/>
</dbReference>
<dbReference type="SMART" id="SM00409">
    <property type="entry name" value="IG"/>
    <property type="match status" value="2"/>
</dbReference>
<reference evidence="3" key="1">
    <citation type="journal article" date="2021" name="G3 (Bethesda)">
        <title>Genome and transcriptome analysis of the beet armyworm Spodoptera exigua reveals targets for pest control. .</title>
        <authorList>
            <person name="Simon S."/>
            <person name="Breeschoten T."/>
            <person name="Jansen H.J."/>
            <person name="Dirks R.P."/>
            <person name="Schranz M.E."/>
            <person name="Ros V.I.D."/>
        </authorList>
    </citation>
    <scope>NUCLEOTIDE SEQUENCE</scope>
    <source>
        <strain evidence="3">TB_SE_WUR_2020</strain>
    </source>
</reference>
<gene>
    <name evidence="3" type="ORF">HF086_011569</name>
</gene>
<dbReference type="FunFam" id="2.60.40.10:FF:000333">
    <property type="entry name" value="Down syndrome cell adhesion molecule"/>
    <property type="match status" value="1"/>
</dbReference>
<dbReference type="GO" id="GO:0098632">
    <property type="term" value="F:cell-cell adhesion mediator activity"/>
    <property type="evidence" value="ECO:0007669"/>
    <property type="project" value="TreeGrafter"/>
</dbReference>
<dbReference type="InterPro" id="IPR036179">
    <property type="entry name" value="Ig-like_dom_sf"/>
</dbReference>
<dbReference type="InterPro" id="IPR003598">
    <property type="entry name" value="Ig_sub2"/>
</dbReference>